<keyword evidence="9" id="KW-0460">Magnesium</keyword>
<keyword evidence="15" id="KW-1185">Reference proteome</keyword>
<keyword evidence="10" id="KW-0342">GTP-binding</keyword>
<evidence type="ECO:0000256" key="7">
    <source>
        <dbReference type="ARBA" id="ARBA00022741"/>
    </source>
</evidence>
<dbReference type="InterPro" id="IPR046906">
    <property type="entry name" value="Mab-21_HhH/H2TH-like"/>
</dbReference>
<evidence type="ECO:0000256" key="9">
    <source>
        <dbReference type="ARBA" id="ARBA00022842"/>
    </source>
</evidence>
<reference evidence="14" key="2">
    <citation type="submission" date="2021-04" db="EMBL/GenBank/DDBJ databases">
        <title>Genome-wide patterns of bracovirus chromosomal integration into multiple host tissues during parasitism.</title>
        <authorList>
            <person name="Chebbi M.A.C."/>
        </authorList>
    </citation>
    <scope>NUCLEOTIDE SEQUENCE</scope>
    <source>
        <tissue evidence="14">Whole body</tissue>
    </source>
</reference>
<proteinExistence type="inferred from homology"/>
<keyword evidence="5" id="KW-0548">Nucleotidyltransferase</keyword>
<dbReference type="InterPro" id="IPR046903">
    <property type="entry name" value="Mab-21-like_nuc_Trfase"/>
</dbReference>
<name>A0A8J5R4H8_9HYME</name>
<evidence type="ECO:0000256" key="8">
    <source>
        <dbReference type="ARBA" id="ARBA00022840"/>
    </source>
</evidence>
<dbReference type="AlphaFoldDB" id="A0A8J5R4H8"/>
<dbReference type="Pfam" id="PF20266">
    <property type="entry name" value="Mab-21_C"/>
    <property type="match status" value="1"/>
</dbReference>
<reference evidence="14" key="1">
    <citation type="submission" date="2020-03" db="EMBL/GenBank/DDBJ databases">
        <authorList>
            <person name="Chebbi M.A."/>
            <person name="Drezen J.M."/>
        </authorList>
    </citation>
    <scope>NUCLEOTIDE SEQUENCE</scope>
    <source>
        <tissue evidence="14">Whole body</tissue>
    </source>
</reference>
<dbReference type="GO" id="GO:0046872">
    <property type="term" value="F:metal ion binding"/>
    <property type="evidence" value="ECO:0007669"/>
    <property type="project" value="UniProtKB-KW"/>
</dbReference>
<evidence type="ECO:0000256" key="5">
    <source>
        <dbReference type="ARBA" id="ARBA00022695"/>
    </source>
</evidence>
<keyword evidence="6" id="KW-0479">Metal-binding</keyword>
<evidence type="ECO:0000256" key="6">
    <source>
        <dbReference type="ARBA" id="ARBA00022723"/>
    </source>
</evidence>
<evidence type="ECO:0000256" key="1">
    <source>
        <dbReference type="ARBA" id="ARBA00001936"/>
    </source>
</evidence>
<organism evidence="14 15">
    <name type="scientific">Cotesia typhae</name>
    <dbReference type="NCBI Taxonomy" id="2053667"/>
    <lineage>
        <taxon>Eukaryota</taxon>
        <taxon>Metazoa</taxon>
        <taxon>Ecdysozoa</taxon>
        <taxon>Arthropoda</taxon>
        <taxon>Hexapoda</taxon>
        <taxon>Insecta</taxon>
        <taxon>Pterygota</taxon>
        <taxon>Neoptera</taxon>
        <taxon>Endopterygota</taxon>
        <taxon>Hymenoptera</taxon>
        <taxon>Apocrita</taxon>
        <taxon>Ichneumonoidea</taxon>
        <taxon>Braconidae</taxon>
        <taxon>Microgastrinae</taxon>
        <taxon>Cotesia</taxon>
    </lineage>
</organism>
<evidence type="ECO:0000256" key="4">
    <source>
        <dbReference type="ARBA" id="ARBA00022679"/>
    </source>
</evidence>
<dbReference type="SMART" id="SM01265">
    <property type="entry name" value="Mab-21"/>
    <property type="match status" value="1"/>
</dbReference>
<accession>A0A8J5R4H8</accession>
<dbReference type="GO" id="GO:0005525">
    <property type="term" value="F:GTP binding"/>
    <property type="evidence" value="ECO:0007669"/>
    <property type="project" value="UniProtKB-KW"/>
</dbReference>
<protein>
    <submittedName>
        <fullName evidence="14">Uncharacterized protein</fullName>
    </submittedName>
</protein>
<keyword evidence="7" id="KW-0547">Nucleotide-binding</keyword>
<evidence type="ECO:0000256" key="2">
    <source>
        <dbReference type="ARBA" id="ARBA00001946"/>
    </source>
</evidence>
<evidence type="ECO:0000256" key="10">
    <source>
        <dbReference type="ARBA" id="ARBA00023134"/>
    </source>
</evidence>
<dbReference type="GO" id="GO:0016779">
    <property type="term" value="F:nucleotidyltransferase activity"/>
    <property type="evidence" value="ECO:0007669"/>
    <property type="project" value="UniProtKB-KW"/>
</dbReference>
<dbReference type="EMBL" id="JAAOIC020000044">
    <property type="protein sequence ID" value="KAG8038333.1"/>
    <property type="molecule type" value="Genomic_DNA"/>
</dbReference>
<dbReference type="PANTHER" id="PTHR10656">
    <property type="entry name" value="CELL FATE DETERMINING PROTEIN MAB21-RELATED"/>
    <property type="match status" value="1"/>
</dbReference>
<evidence type="ECO:0000259" key="13">
    <source>
        <dbReference type="Pfam" id="PF20266"/>
    </source>
</evidence>
<dbReference type="InterPro" id="IPR024810">
    <property type="entry name" value="MAB21L/cGLR"/>
</dbReference>
<evidence type="ECO:0000259" key="12">
    <source>
        <dbReference type="Pfam" id="PF03281"/>
    </source>
</evidence>
<comment type="cofactor">
    <cofactor evidence="1">
        <name>Mn(2+)</name>
        <dbReference type="ChEBI" id="CHEBI:29035"/>
    </cofactor>
</comment>
<dbReference type="Proteomes" id="UP000729913">
    <property type="component" value="Unassembled WGS sequence"/>
</dbReference>
<evidence type="ECO:0000256" key="11">
    <source>
        <dbReference type="ARBA" id="ARBA00023211"/>
    </source>
</evidence>
<keyword evidence="4" id="KW-0808">Transferase</keyword>
<comment type="caution">
    <text evidence="14">The sequence shown here is derived from an EMBL/GenBank/DDBJ whole genome shotgun (WGS) entry which is preliminary data.</text>
</comment>
<dbReference type="GO" id="GO:0005524">
    <property type="term" value="F:ATP binding"/>
    <property type="evidence" value="ECO:0007669"/>
    <property type="project" value="UniProtKB-KW"/>
</dbReference>
<feature type="domain" description="Mab-21-like HhH/H2TH-like" evidence="13">
    <location>
        <begin position="235"/>
        <end position="324"/>
    </location>
</feature>
<evidence type="ECO:0000313" key="14">
    <source>
        <dbReference type="EMBL" id="KAG8038333.1"/>
    </source>
</evidence>
<dbReference type="PANTHER" id="PTHR10656:SF42">
    <property type="entry name" value="CYCLIC GMP-AMP SYNTHASE-LIKE PROTEIN-RELATED"/>
    <property type="match status" value="1"/>
</dbReference>
<comment type="cofactor">
    <cofactor evidence="2">
        <name>Mg(2+)</name>
        <dbReference type="ChEBI" id="CHEBI:18420"/>
    </cofactor>
</comment>
<keyword evidence="11" id="KW-0464">Manganese</keyword>
<comment type="similarity">
    <text evidence="3">Belongs to the mab-21 family.</text>
</comment>
<feature type="domain" description="Mab-21-like nucleotidyltransferase" evidence="12">
    <location>
        <begin position="69"/>
        <end position="230"/>
    </location>
</feature>
<evidence type="ECO:0000256" key="3">
    <source>
        <dbReference type="ARBA" id="ARBA00008307"/>
    </source>
</evidence>
<keyword evidence="8" id="KW-0067">ATP-binding</keyword>
<dbReference type="Pfam" id="PF03281">
    <property type="entry name" value="Mab-21"/>
    <property type="match status" value="1"/>
</dbReference>
<evidence type="ECO:0000313" key="15">
    <source>
        <dbReference type="Proteomes" id="UP000729913"/>
    </source>
</evidence>
<gene>
    <name evidence="14" type="ORF">G9C98_006660</name>
</gene>
<sequence>MSGEEQNKKKLKSDEIFGKINQFVTLQKNEIANYNKIFTKVMDKIIAILKQEDKIFKKYQRPMYTGSFYKLTRVGKPQEFDVNLIFAIPDLDYAEIKRGRPGFAKIKFDQKKVSPAWVENKVLNKWLDSNYYLDNDKIRYWFESVFQKSLTPFKDVNNKIILPIDSGSNCEAKFSVDLVPVLEFSRTPPLPGFQQSKHSWHLVPKPLKDGEAPRQNWRYSFYCHEQDLLKKFGKVKPVIRHIKKLRDTQNWSILVSYHIETLFFHALSDKKIDDNIPQTVLLVFMLKELSKAFKSGTLNYFWDKTFNLFSELTEEKIVSVQRHLDKIIKEIEAEPLAMTQYFLTKEEQDKIKEDPTACLSRPFPLSSDSKSKPQNKSAIKNEVKTLKNKIPLLEASFKNLIIQKEIDIDSTTDNT</sequence>
<dbReference type="OrthoDB" id="6054650at2759"/>